<evidence type="ECO:0000313" key="8">
    <source>
        <dbReference type="EMBL" id="VWC25636.1"/>
    </source>
</evidence>
<evidence type="ECO:0000256" key="3">
    <source>
        <dbReference type="ARBA" id="ARBA00022692"/>
    </source>
</evidence>
<evidence type="ECO:0000256" key="2">
    <source>
        <dbReference type="ARBA" id="ARBA00007362"/>
    </source>
</evidence>
<keyword evidence="5 6" id="KW-0472">Membrane</keyword>
<dbReference type="AlphaFoldDB" id="A0A6P2M2Y1"/>
<proteinExistence type="inferred from homology"/>
<comment type="subcellular location">
    <subcellularLocation>
        <location evidence="1">Membrane</location>
        <topology evidence="1">Multi-pass membrane protein</topology>
    </subcellularLocation>
</comment>
<feature type="transmembrane region" description="Helical" evidence="6">
    <location>
        <begin position="245"/>
        <end position="263"/>
    </location>
</feature>
<keyword evidence="4 6" id="KW-1133">Transmembrane helix</keyword>
<feature type="transmembrane region" description="Helical" evidence="6">
    <location>
        <begin position="178"/>
        <end position="199"/>
    </location>
</feature>
<dbReference type="InterPro" id="IPR000620">
    <property type="entry name" value="EamA_dom"/>
</dbReference>
<feature type="transmembrane region" description="Helical" evidence="6">
    <location>
        <begin position="63"/>
        <end position="82"/>
    </location>
</feature>
<dbReference type="PANTHER" id="PTHR32322">
    <property type="entry name" value="INNER MEMBRANE TRANSPORTER"/>
    <property type="match status" value="1"/>
</dbReference>
<feature type="transmembrane region" description="Helical" evidence="6">
    <location>
        <begin position="219"/>
        <end position="238"/>
    </location>
</feature>
<evidence type="ECO:0000256" key="6">
    <source>
        <dbReference type="SAM" id="Phobius"/>
    </source>
</evidence>
<evidence type="ECO:0000256" key="4">
    <source>
        <dbReference type="ARBA" id="ARBA00022989"/>
    </source>
</evidence>
<feature type="transmembrane region" description="Helical" evidence="6">
    <location>
        <begin position="153"/>
        <end position="171"/>
    </location>
</feature>
<feature type="transmembrane region" description="Helical" evidence="6">
    <location>
        <begin position="269"/>
        <end position="290"/>
    </location>
</feature>
<protein>
    <submittedName>
        <fullName evidence="8">Multidrug DMT transporter permease</fullName>
    </submittedName>
</protein>
<keyword evidence="3 6" id="KW-0812">Transmembrane</keyword>
<dbReference type="Pfam" id="PF00892">
    <property type="entry name" value="EamA"/>
    <property type="match status" value="2"/>
</dbReference>
<gene>
    <name evidence="8" type="ORF">BLA15945_06150</name>
</gene>
<dbReference type="SUPFAM" id="SSF103481">
    <property type="entry name" value="Multidrug resistance efflux transporter EmrE"/>
    <property type="match status" value="2"/>
</dbReference>
<name>A0A6P2M2Y1_BURL3</name>
<feature type="domain" description="EamA" evidence="7">
    <location>
        <begin position="152"/>
        <end position="287"/>
    </location>
</feature>
<accession>A0A6P2M2Y1</accession>
<comment type="similarity">
    <text evidence="2">Belongs to the EamA transporter family.</text>
</comment>
<evidence type="ECO:0000259" key="7">
    <source>
        <dbReference type="Pfam" id="PF00892"/>
    </source>
</evidence>
<feature type="transmembrane region" description="Helical" evidence="6">
    <location>
        <begin position="88"/>
        <end position="112"/>
    </location>
</feature>
<sequence>MIRTYCAFILLGVFWGSNFIYMKWAGAFISPGQISLLRVLFGFAPLAALAWHQRAIRVGQIRYLHHFAVMAALAAAFPYFAMAQGTTLLPSGIAGVLGGSSTLFTSLASGLFLRSEKMNRPTQYGVALGMAGIVLIARPWAGMGNGGAISLPGIAWMMSGSALFGFSYIYARRFLSPTGLAPLAIVTWQMGVALLMLAALTDVHGIGRIFEDSRATTGIVIGLGLLGTGSAFILYYYLLQKLGAVAAAGAVYITPVVALLIGWSSGEAIGLTEILAAVLILGSIAMLEAGRQTRARQQSRFIQGAAPAE</sequence>
<dbReference type="GO" id="GO:0016020">
    <property type="term" value="C:membrane"/>
    <property type="evidence" value="ECO:0007669"/>
    <property type="project" value="UniProtKB-SubCell"/>
</dbReference>
<dbReference type="InterPro" id="IPR050638">
    <property type="entry name" value="AA-Vitamin_Transporters"/>
</dbReference>
<dbReference type="InterPro" id="IPR037185">
    <property type="entry name" value="EmrE-like"/>
</dbReference>
<dbReference type="Proteomes" id="UP000494174">
    <property type="component" value="Unassembled WGS sequence"/>
</dbReference>
<evidence type="ECO:0000256" key="1">
    <source>
        <dbReference type="ARBA" id="ARBA00004141"/>
    </source>
</evidence>
<feature type="transmembrane region" description="Helical" evidence="6">
    <location>
        <begin position="124"/>
        <end position="141"/>
    </location>
</feature>
<reference evidence="8 9" key="1">
    <citation type="submission" date="2019-09" db="EMBL/GenBank/DDBJ databases">
        <authorList>
            <person name="Depoorter E."/>
        </authorList>
    </citation>
    <scope>NUCLEOTIDE SEQUENCE [LARGE SCALE GENOMIC DNA]</scope>
    <source>
        <strain evidence="8">R-15945</strain>
    </source>
</reference>
<feature type="domain" description="EamA" evidence="7">
    <location>
        <begin position="4"/>
        <end position="137"/>
    </location>
</feature>
<evidence type="ECO:0000256" key="5">
    <source>
        <dbReference type="ARBA" id="ARBA00023136"/>
    </source>
</evidence>
<dbReference type="PANTHER" id="PTHR32322:SF2">
    <property type="entry name" value="EAMA DOMAIN-CONTAINING PROTEIN"/>
    <property type="match status" value="1"/>
</dbReference>
<feature type="transmembrane region" description="Helical" evidence="6">
    <location>
        <begin position="5"/>
        <end position="22"/>
    </location>
</feature>
<feature type="transmembrane region" description="Helical" evidence="6">
    <location>
        <begin position="34"/>
        <end position="51"/>
    </location>
</feature>
<evidence type="ECO:0000313" key="9">
    <source>
        <dbReference type="Proteomes" id="UP000494174"/>
    </source>
</evidence>
<organism evidence="8 9">
    <name type="scientific">Burkholderia lata (strain ATCC 17760 / DSM 23089 / LMG 22485 / NCIMB 9086 / R18194 / 383)</name>
    <dbReference type="NCBI Taxonomy" id="482957"/>
    <lineage>
        <taxon>Bacteria</taxon>
        <taxon>Pseudomonadati</taxon>
        <taxon>Pseudomonadota</taxon>
        <taxon>Betaproteobacteria</taxon>
        <taxon>Burkholderiales</taxon>
        <taxon>Burkholderiaceae</taxon>
        <taxon>Burkholderia</taxon>
        <taxon>Burkholderia cepacia complex</taxon>
    </lineage>
</organism>
<dbReference type="EMBL" id="CABVPU010000031">
    <property type="protein sequence ID" value="VWC25636.1"/>
    <property type="molecule type" value="Genomic_DNA"/>
</dbReference>
<dbReference type="RefSeq" id="WP_174972319.1">
    <property type="nucleotide sequence ID" value="NZ_CABVPS010000013.1"/>
</dbReference>